<dbReference type="AlphaFoldDB" id="A0A9N9P489"/>
<comment type="caution">
    <text evidence="1">The sequence shown here is derived from an EMBL/GenBank/DDBJ whole genome shotgun (WGS) entry which is preliminary data.</text>
</comment>
<organism evidence="1 2">
    <name type="scientific">Dentiscutata erythropus</name>
    <dbReference type="NCBI Taxonomy" id="1348616"/>
    <lineage>
        <taxon>Eukaryota</taxon>
        <taxon>Fungi</taxon>
        <taxon>Fungi incertae sedis</taxon>
        <taxon>Mucoromycota</taxon>
        <taxon>Glomeromycotina</taxon>
        <taxon>Glomeromycetes</taxon>
        <taxon>Diversisporales</taxon>
        <taxon>Gigasporaceae</taxon>
        <taxon>Dentiscutata</taxon>
    </lineage>
</organism>
<sequence length="212" mass="25098">KTLQSDFKEDLIDLDIDDNMIELFIIEVDEYIEPIFAHSNMLQKVKNTLRYSPPPDIQHYLKLYEKGLNKKDKGKEYFRDYKELTAQCWCGNYLYSPSDKCINCYLDLKLWITIKSYIIKEVAKSYWHTPDKKDESEAFNTHFSNNASLINDTEIDPADVCLKYKMYLLLDYKADNKLPVLETPLALYTKEFSNFFTKYLSNSAWWIPNLVC</sequence>
<feature type="non-terminal residue" evidence="1">
    <location>
        <position position="212"/>
    </location>
</feature>
<evidence type="ECO:0000313" key="1">
    <source>
        <dbReference type="EMBL" id="CAG8783297.1"/>
    </source>
</evidence>
<accession>A0A9N9P489</accession>
<evidence type="ECO:0000313" key="2">
    <source>
        <dbReference type="Proteomes" id="UP000789405"/>
    </source>
</evidence>
<proteinExistence type="predicted"/>
<gene>
    <name evidence="1" type="ORF">DERYTH_LOCUS19909</name>
</gene>
<protein>
    <submittedName>
        <fullName evidence="1">4831_t:CDS:1</fullName>
    </submittedName>
</protein>
<name>A0A9N9P489_9GLOM</name>
<dbReference type="Proteomes" id="UP000789405">
    <property type="component" value="Unassembled WGS sequence"/>
</dbReference>
<dbReference type="OrthoDB" id="2285352at2759"/>
<reference evidence="1" key="1">
    <citation type="submission" date="2021-06" db="EMBL/GenBank/DDBJ databases">
        <authorList>
            <person name="Kallberg Y."/>
            <person name="Tangrot J."/>
            <person name="Rosling A."/>
        </authorList>
    </citation>
    <scope>NUCLEOTIDE SEQUENCE</scope>
    <source>
        <strain evidence="1">MA453B</strain>
    </source>
</reference>
<keyword evidence="2" id="KW-1185">Reference proteome</keyword>
<dbReference type="EMBL" id="CAJVPY010022590">
    <property type="protein sequence ID" value="CAG8783297.1"/>
    <property type="molecule type" value="Genomic_DNA"/>
</dbReference>